<proteinExistence type="inferred from homology"/>
<dbReference type="CDD" id="cd00340">
    <property type="entry name" value="GSH_Peroxidase"/>
    <property type="match status" value="1"/>
</dbReference>
<dbReference type="PIRSF" id="PIRSF000303">
    <property type="entry name" value="Glutathion_perox"/>
    <property type="match status" value="1"/>
</dbReference>
<dbReference type="InterPro" id="IPR036249">
    <property type="entry name" value="Thioredoxin-like_sf"/>
</dbReference>
<dbReference type="Pfam" id="PF00255">
    <property type="entry name" value="GSHPx"/>
    <property type="match status" value="1"/>
</dbReference>
<feature type="domain" description="Thioredoxin" evidence="6">
    <location>
        <begin position="1"/>
        <end position="158"/>
    </location>
</feature>
<dbReference type="PROSITE" id="PS00460">
    <property type="entry name" value="GLUTATHIONE_PEROXID_1"/>
    <property type="match status" value="1"/>
</dbReference>
<name>A0A075LFM0_9BACI</name>
<dbReference type="Proteomes" id="UP000027980">
    <property type="component" value="Chromosome"/>
</dbReference>
<sequence length="162" mass="18040">MTVYDYSAVTIDGKEVSLKEYAGKALVIVNTASKCGFAPQLEQLQELYKDYQDDGLVILGFPCNQFMNQEPGSSEEIAAVCQRNYGVSFPMFDKVKVNGPDAHPLYKHLTSQAGGLFSKNIKWNFTKFLVDADGNVVERFAPKTSPMDMKPAIEKLLEQSSR</sequence>
<dbReference type="GeneID" id="34222367"/>
<dbReference type="PANTHER" id="PTHR11592">
    <property type="entry name" value="GLUTATHIONE PEROXIDASE"/>
    <property type="match status" value="1"/>
</dbReference>
<dbReference type="FunFam" id="3.40.30.10:FF:000010">
    <property type="entry name" value="Glutathione peroxidase"/>
    <property type="match status" value="1"/>
</dbReference>
<dbReference type="RefSeq" id="WP_038558059.1">
    <property type="nucleotide sequence ID" value="NZ_CP008876.1"/>
</dbReference>
<dbReference type="InterPro" id="IPR000889">
    <property type="entry name" value="Glutathione_peroxidase"/>
</dbReference>
<dbReference type="InterPro" id="IPR029759">
    <property type="entry name" value="GPX_AS"/>
</dbReference>
<protein>
    <recommendedName>
        <fullName evidence="5">Glutathione peroxidase</fullName>
    </recommendedName>
</protein>
<evidence type="ECO:0000259" key="6">
    <source>
        <dbReference type="PROSITE" id="PS51352"/>
    </source>
</evidence>
<dbReference type="PRINTS" id="PR01011">
    <property type="entry name" value="GLUTPROXDASE"/>
</dbReference>
<dbReference type="GO" id="GO:0034599">
    <property type="term" value="P:cellular response to oxidative stress"/>
    <property type="evidence" value="ECO:0007669"/>
    <property type="project" value="TreeGrafter"/>
</dbReference>
<organism evidence="7 8">
    <name type="scientific">Terribacillus saccharophilus</name>
    <dbReference type="NCBI Taxonomy" id="361277"/>
    <lineage>
        <taxon>Bacteria</taxon>
        <taxon>Bacillati</taxon>
        <taxon>Bacillota</taxon>
        <taxon>Bacilli</taxon>
        <taxon>Bacillales</taxon>
        <taxon>Bacillaceae</taxon>
        <taxon>Terribacillus</taxon>
    </lineage>
</organism>
<evidence type="ECO:0000256" key="4">
    <source>
        <dbReference type="PIRSR" id="PIRSR000303-1"/>
    </source>
</evidence>
<keyword evidence="3 5" id="KW-0560">Oxidoreductase</keyword>
<accession>A0A075LFM0</accession>
<dbReference type="InterPro" id="IPR013766">
    <property type="entry name" value="Thioredoxin_domain"/>
</dbReference>
<dbReference type="PROSITE" id="PS00763">
    <property type="entry name" value="GLUTATHIONE_PEROXID_2"/>
    <property type="match status" value="1"/>
</dbReference>
<dbReference type="GO" id="GO:0004601">
    <property type="term" value="F:peroxidase activity"/>
    <property type="evidence" value="ECO:0007669"/>
    <property type="project" value="UniProtKB-KW"/>
</dbReference>
<gene>
    <name evidence="7" type="ORF">GZ22_01620</name>
</gene>
<evidence type="ECO:0000256" key="2">
    <source>
        <dbReference type="ARBA" id="ARBA00022559"/>
    </source>
</evidence>
<dbReference type="KEGG" id="tap:GZ22_01620"/>
<dbReference type="EMBL" id="CP008876">
    <property type="protein sequence ID" value="AIF65485.1"/>
    <property type="molecule type" value="Genomic_DNA"/>
</dbReference>
<dbReference type="PANTHER" id="PTHR11592:SF78">
    <property type="entry name" value="GLUTATHIONE PEROXIDASE"/>
    <property type="match status" value="1"/>
</dbReference>
<comment type="similarity">
    <text evidence="1 5">Belongs to the glutathione peroxidase family.</text>
</comment>
<evidence type="ECO:0000256" key="1">
    <source>
        <dbReference type="ARBA" id="ARBA00006926"/>
    </source>
</evidence>
<dbReference type="OrthoDB" id="9789406at2"/>
<dbReference type="InterPro" id="IPR029760">
    <property type="entry name" value="GPX_CS"/>
</dbReference>
<dbReference type="Gene3D" id="3.40.30.10">
    <property type="entry name" value="Glutaredoxin"/>
    <property type="match status" value="1"/>
</dbReference>
<dbReference type="PROSITE" id="PS51352">
    <property type="entry name" value="THIOREDOXIN_2"/>
    <property type="match status" value="1"/>
</dbReference>
<keyword evidence="2 5" id="KW-0575">Peroxidase</keyword>
<dbReference type="AlphaFoldDB" id="A0A075LFM0"/>
<evidence type="ECO:0000256" key="3">
    <source>
        <dbReference type="ARBA" id="ARBA00023002"/>
    </source>
</evidence>
<evidence type="ECO:0000313" key="8">
    <source>
        <dbReference type="Proteomes" id="UP000027980"/>
    </source>
</evidence>
<dbReference type="PROSITE" id="PS51355">
    <property type="entry name" value="GLUTATHIONE_PEROXID_3"/>
    <property type="match status" value="1"/>
</dbReference>
<feature type="active site" evidence="4">
    <location>
        <position position="35"/>
    </location>
</feature>
<dbReference type="HOGENOM" id="CLU_029507_2_2_9"/>
<dbReference type="SUPFAM" id="SSF52833">
    <property type="entry name" value="Thioredoxin-like"/>
    <property type="match status" value="1"/>
</dbReference>
<evidence type="ECO:0000313" key="7">
    <source>
        <dbReference type="EMBL" id="AIF65485.1"/>
    </source>
</evidence>
<evidence type="ECO:0000256" key="5">
    <source>
        <dbReference type="RuleBase" id="RU000499"/>
    </source>
</evidence>
<reference evidence="7 8" key="1">
    <citation type="submission" date="2014-07" db="EMBL/GenBank/DDBJ databases">
        <title>Complete genome sequence of a moderately halophilic bacterium Terribacillus aidingensis MP602, isolated from Cryptomeria fortunei in Tianmu mountain in China.</title>
        <authorList>
            <person name="Wang Y."/>
            <person name="Lu P."/>
            <person name="Zhang L."/>
        </authorList>
    </citation>
    <scope>NUCLEOTIDE SEQUENCE [LARGE SCALE GENOMIC DNA]</scope>
    <source>
        <strain evidence="7 8">MP602</strain>
    </source>
</reference>